<dbReference type="InterPro" id="IPR001849">
    <property type="entry name" value="PH_domain"/>
</dbReference>
<dbReference type="PRINTS" id="PR00683">
    <property type="entry name" value="SPECTRINPH"/>
</dbReference>
<evidence type="ECO:0000313" key="4">
    <source>
        <dbReference type="Proteomes" id="UP000595437"/>
    </source>
</evidence>
<dbReference type="OrthoDB" id="9942256at2759"/>
<evidence type="ECO:0000259" key="2">
    <source>
        <dbReference type="PROSITE" id="PS50003"/>
    </source>
</evidence>
<proteinExistence type="predicted"/>
<accession>A0A7T8KI38</accession>
<dbReference type="EMBL" id="CP045890">
    <property type="protein sequence ID" value="QQP56334.1"/>
    <property type="molecule type" value="Genomic_DNA"/>
</dbReference>
<dbReference type="SUPFAM" id="SSF50729">
    <property type="entry name" value="PH domain-like"/>
    <property type="match status" value="1"/>
</dbReference>
<dbReference type="Pfam" id="PF15410">
    <property type="entry name" value="PH_9"/>
    <property type="match status" value="1"/>
</dbReference>
<sequence length="161" mass="18267">RKQELQSGGRRSTVRSWKTFYAVFVGQSLFFYRDHNDYLESKPSGSPPIHLVRANCVQANDYVKKRHVIRLCLSDASEYLFALESESVLKIWLEKMIASNDAGEFLPPPPAEPPAEEEPIYANAGPSHQEESSFEDEADTHSVKEKKSRFGRFFGRASKAV</sequence>
<gene>
    <name evidence="3" type="ORF">FKW44_000951</name>
</gene>
<dbReference type="AlphaFoldDB" id="A0A7T8KI38"/>
<dbReference type="GO" id="GO:0005543">
    <property type="term" value="F:phospholipid binding"/>
    <property type="evidence" value="ECO:0007669"/>
    <property type="project" value="InterPro"/>
</dbReference>
<feature type="non-terminal residue" evidence="3">
    <location>
        <position position="1"/>
    </location>
</feature>
<evidence type="ECO:0000256" key="1">
    <source>
        <dbReference type="SAM" id="MobiDB-lite"/>
    </source>
</evidence>
<dbReference type="PROSITE" id="PS50003">
    <property type="entry name" value="PH_DOMAIN"/>
    <property type="match status" value="1"/>
</dbReference>
<evidence type="ECO:0000313" key="3">
    <source>
        <dbReference type="EMBL" id="QQP56334.1"/>
    </source>
</evidence>
<dbReference type="InterPro" id="IPR041681">
    <property type="entry name" value="PH_9"/>
</dbReference>
<feature type="region of interest" description="Disordered" evidence="1">
    <location>
        <begin position="103"/>
        <end position="146"/>
    </location>
</feature>
<dbReference type="Gene3D" id="2.30.29.30">
    <property type="entry name" value="Pleckstrin-homology domain (PH domain)/Phosphotyrosine-binding domain (PTB)"/>
    <property type="match status" value="1"/>
</dbReference>
<organism evidence="3 4">
    <name type="scientific">Caligus rogercresseyi</name>
    <name type="common">Sea louse</name>
    <dbReference type="NCBI Taxonomy" id="217165"/>
    <lineage>
        <taxon>Eukaryota</taxon>
        <taxon>Metazoa</taxon>
        <taxon>Ecdysozoa</taxon>
        <taxon>Arthropoda</taxon>
        <taxon>Crustacea</taxon>
        <taxon>Multicrustacea</taxon>
        <taxon>Hexanauplia</taxon>
        <taxon>Copepoda</taxon>
        <taxon>Siphonostomatoida</taxon>
        <taxon>Caligidae</taxon>
        <taxon>Caligus</taxon>
    </lineage>
</organism>
<name>A0A7T8KI38_CALRO</name>
<dbReference type="InterPro" id="IPR011993">
    <property type="entry name" value="PH-like_dom_sf"/>
</dbReference>
<reference evidence="4" key="1">
    <citation type="submission" date="2021-01" db="EMBL/GenBank/DDBJ databases">
        <title>Caligus Genome Assembly.</title>
        <authorList>
            <person name="Gallardo-Escarate C."/>
        </authorList>
    </citation>
    <scope>NUCLEOTIDE SEQUENCE [LARGE SCALE GENOMIC DNA]</scope>
</reference>
<protein>
    <submittedName>
        <fullName evidence="3">Spectrin beta chain_ brain 4like</fullName>
    </submittedName>
</protein>
<keyword evidence="4" id="KW-1185">Reference proteome</keyword>
<dbReference type="InterPro" id="IPR001605">
    <property type="entry name" value="PH_dom-spectrin-type"/>
</dbReference>
<dbReference type="Proteomes" id="UP000595437">
    <property type="component" value="Chromosome 1"/>
</dbReference>
<feature type="domain" description="PH" evidence="2">
    <location>
        <begin position="1"/>
        <end position="101"/>
    </location>
</feature>
<dbReference type="PANTHER" id="PTHR37283">
    <property type="entry name" value="PH DOMAIN-CONTAINING PROTEIN YHR131C"/>
    <property type="match status" value="1"/>
</dbReference>
<dbReference type="PANTHER" id="PTHR37283:SF1">
    <property type="entry name" value="PH DOMAIN-CONTAINING PROTEIN YHR131C"/>
    <property type="match status" value="1"/>
</dbReference>